<dbReference type="Proteomes" id="UP000664534">
    <property type="component" value="Unassembled WGS sequence"/>
</dbReference>
<accession>A0A8H3F275</accession>
<dbReference type="AlphaFoldDB" id="A0A8H3F275"/>
<reference evidence="2" key="1">
    <citation type="submission" date="2021-03" db="EMBL/GenBank/DDBJ databases">
        <authorList>
            <person name="Tagirdzhanova G."/>
        </authorList>
    </citation>
    <scope>NUCLEOTIDE SEQUENCE</scope>
</reference>
<name>A0A8H3F275_9LECA</name>
<protein>
    <submittedName>
        <fullName evidence="2">Uncharacterized protein</fullName>
    </submittedName>
</protein>
<dbReference type="EMBL" id="CAJPDT010000016">
    <property type="protein sequence ID" value="CAF9916218.1"/>
    <property type="molecule type" value="Genomic_DNA"/>
</dbReference>
<gene>
    <name evidence="2" type="ORF">IMSHALPRED_003012</name>
</gene>
<keyword evidence="1" id="KW-0472">Membrane</keyword>
<sequence length="459" mass="50357">MQSNHKTTSGTLHVPAFISTPPIPSIISEWSAIFPLVCHLANYGDDHHMVGELALAGHLTVGLFPKLGYLSGISRLLQGGTDFFDRANAQGASGSGKVWDVNWGSVFTPANGSAMHIITKYALRRQRETMDMPEEVLAEPDRLPGVAAAAAASGHSPQAKGPPKIHFRRHQELHIIRISRTNHARSMRGTALSMFVTRSGEVAYHLMLVGVIALLGLLGAFGSAAVLLNGLLSKLACRLLRTERPPGYLESNENHDACMLSAIHENAITWHLYVGDRGLIDWLLNKTMLSNPPQGRIQIVFFRLAHIAQLLAMTFVAAQKGIDGVCLVILLMINYGSQYLLGGYKMARQWLEAEHISVDASSFRFSGRTAMIGAIHTISQARDAEWMTSLIVPCPRITVWLDELKCNAEMRAQVDRDTRRLSSSDRAWVLLNSQLAIQAGRLIGAKLSEGKTTESLYLK</sequence>
<organism evidence="2 3">
    <name type="scientific">Imshaugia aleurites</name>
    <dbReference type="NCBI Taxonomy" id="172621"/>
    <lineage>
        <taxon>Eukaryota</taxon>
        <taxon>Fungi</taxon>
        <taxon>Dikarya</taxon>
        <taxon>Ascomycota</taxon>
        <taxon>Pezizomycotina</taxon>
        <taxon>Lecanoromycetes</taxon>
        <taxon>OSLEUM clade</taxon>
        <taxon>Lecanoromycetidae</taxon>
        <taxon>Lecanorales</taxon>
        <taxon>Lecanorineae</taxon>
        <taxon>Parmeliaceae</taxon>
        <taxon>Imshaugia</taxon>
    </lineage>
</organism>
<feature type="transmembrane region" description="Helical" evidence="1">
    <location>
        <begin position="202"/>
        <end position="232"/>
    </location>
</feature>
<evidence type="ECO:0000313" key="3">
    <source>
        <dbReference type="Proteomes" id="UP000664534"/>
    </source>
</evidence>
<comment type="caution">
    <text evidence="2">The sequence shown here is derived from an EMBL/GenBank/DDBJ whole genome shotgun (WGS) entry which is preliminary data.</text>
</comment>
<keyword evidence="1" id="KW-0812">Transmembrane</keyword>
<keyword evidence="1" id="KW-1133">Transmembrane helix</keyword>
<evidence type="ECO:0000313" key="2">
    <source>
        <dbReference type="EMBL" id="CAF9916218.1"/>
    </source>
</evidence>
<evidence type="ECO:0000256" key="1">
    <source>
        <dbReference type="SAM" id="Phobius"/>
    </source>
</evidence>
<keyword evidence="3" id="KW-1185">Reference proteome</keyword>
<proteinExistence type="predicted"/>
<dbReference type="OrthoDB" id="3527261at2759"/>